<keyword evidence="1 10" id="KW-0963">Cytoplasm</keyword>
<reference evidence="15" key="1">
    <citation type="submission" date="2019-01" db="EMBL/GenBank/DDBJ databases">
        <authorList>
            <consortium name="Genoscope - CEA"/>
            <person name="William W."/>
        </authorList>
    </citation>
    <scope>NUCLEOTIDE SEQUENCE</scope>
    <source>
        <strain evidence="15">CR-1</strain>
    </source>
</reference>
<dbReference type="InterPro" id="IPR013221">
    <property type="entry name" value="Mur_ligase_cen"/>
</dbReference>
<comment type="pathway">
    <text evidence="10 11">Cell wall biogenesis; peptidoglycan biosynthesis.</text>
</comment>
<dbReference type="GO" id="GO:0009252">
    <property type="term" value="P:peptidoglycan biosynthetic process"/>
    <property type="evidence" value="ECO:0007669"/>
    <property type="project" value="UniProtKB-UniRule"/>
</dbReference>
<keyword evidence="6 10" id="KW-0133">Cell shape</keyword>
<evidence type="ECO:0000256" key="2">
    <source>
        <dbReference type="ARBA" id="ARBA00022598"/>
    </source>
</evidence>
<evidence type="ECO:0000256" key="5">
    <source>
        <dbReference type="ARBA" id="ARBA00022840"/>
    </source>
</evidence>
<evidence type="ECO:0000259" key="12">
    <source>
        <dbReference type="Pfam" id="PF01225"/>
    </source>
</evidence>
<dbReference type="InterPro" id="IPR035911">
    <property type="entry name" value="MurE/MurF_N"/>
</dbReference>
<evidence type="ECO:0000256" key="4">
    <source>
        <dbReference type="ARBA" id="ARBA00022741"/>
    </source>
</evidence>
<dbReference type="InterPro" id="IPR036615">
    <property type="entry name" value="Mur_ligase_C_dom_sf"/>
</dbReference>
<organism evidence="15">
    <name type="scientific">uncultured Desulfobacteraceae bacterium</name>
    <dbReference type="NCBI Taxonomy" id="218296"/>
    <lineage>
        <taxon>Bacteria</taxon>
        <taxon>Pseudomonadati</taxon>
        <taxon>Thermodesulfobacteriota</taxon>
        <taxon>Desulfobacteria</taxon>
        <taxon>Desulfobacterales</taxon>
        <taxon>Desulfobacteraceae</taxon>
        <taxon>environmental samples</taxon>
    </lineage>
</organism>
<keyword evidence="9 10" id="KW-0961">Cell wall biogenesis/degradation</keyword>
<evidence type="ECO:0000256" key="6">
    <source>
        <dbReference type="ARBA" id="ARBA00022960"/>
    </source>
</evidence>
<dbReference type="Gene3D" id="3.40.1190.10">
    <property type="entry name" value="Mur-like, catalytic domain"/>
    <property type="match status" value="1"/>
</dbReference>
<dbReference type="Pfam" id="PF02875">
    <property type="entry name" value="Mur_ligase_C"/>
    <property type="match status" value="1"/>
</dbReference>
<dbReference type="Pfam" id="PF08245">
    <property type="entry name" value="Mur_ligase_M"/>
    <property type="match status" value="1"/>
</dbReference>
<dbReference type="Gene3D" id="3.90.190.20">
    <property type="entry name" value="Mur ligase, C-terminal domain"/>
    <property type="match status" value="1"/>
</dbReference>
<dbReference type="SUPFAM" id="SSF53244">
    <property type="entry name" value="MurD-like peptide ligases, peptide-binding domain"/>
    <property type="match status" value="1"/>
</dbReference>
<dbReference type="SUPFAM" id="SSF63418">
    <property type="entry name" value="MurE/MurF N-terminal domain"/>
    <property type="match status" value="1"/>
</dbReference>
<evidence type="ECO:0000256" key="11">
    <source>
        <dbReference type="RuleBase" id="RU004136"/>
    </source>
</evidence>
<dbReference type="PANTHER" id="PTHR43024:SF1">
    <property type="entry name" value="UDP-N-ACETYLMURAMOYL-TRIPEPTIDE--D-ALANYL-D-ALANINE LIGASE"/>
    <property type="match status" value="1"/>
</dbReference>
<dbReference type="SUPFAM" id="SSF53623">
    <property type="entry name" value="MurD-like peptide ligases, catalytic domain"/>
    <property type="match status" value="1"/>
</dbReference>
<comment type="catalytic activity">
    <reaction evidence="10 11">
        <text>D-alanyl-D-alanine + UDP-N-acetyl-alpha-D-muramoyl-L-alanyl-gamma-D-glutamyl-meso-2,6-diaminopimelate + ATP = UDP-N-acetyl-alpha-D-muramoyl-L-alanyl-gamma-D-glutamyl-meso-2,6-diaminopimeloyl-D-alanyl-D-alanine + ADP + phosphate + H(+)</text>
        <dbReference type="Rhea" id="RHEA:28374"/>
        <dbReference type="ChEBI" id="CHEBI:15378"/>
        <dbReference type="ChEBI" id="CHEBI:30616"/>
        <dbReference type="ChEBI" id="CHEBI:43474"/>
        <dbReference type="ChEBI" id="CHEBI:57822"/>
        <dbReference type="ChEBI" id="CHEBI:61386"/>
        <dbReference type="ChEBI" id="CHEBI:83905"/>
        <dbReference type="ChEBI" id="CHEBI:456216"/>
        <dbReference type="EC" id="6.3.2.10"/>
    </reaction>
</comment>
<feature type="domain" description="Mur ligase central" evidence="14">
    <location>
        <begin position="120"/>
        <end position="306"/>
    </location>
</feature>
<keyword evidence="3 10" id="KW-0132">Cell division</keyword>
<evidence type="ECO:0000256" key="3">
    <source>
        <dbReference type="ARBA" id="ARBA00022618"/>
    </source>
</evidence>
<protein>
    <recommendedName>
        <fullName evidence="10 11">UDP-N-acetylmuramoyl-tripeptide--D-alanyl-D-alanine ligase</fullName>
        <ecNumber evidence="10 11">6.3.2.10</ecNumber>
    </recommendedName>
    <alternativeName>
        <fullName evidence="10">D-alanyl-D-alanine-adding enzyme</fullName>
    </alternativeName>
</protein>
<proteinExistence type="inferred from homology"/>
<evidence type="ECO:0000256" key="1">
    <source>
        <dbReference type="ARBA" id="ARBA00022490"/>
    </source>
</evidence>
<keyword evidence="2 10" id="KW-0436">Ligase</keyword>
<dbReference type="InterPro" id="IPR004101">
    <property type="entry name" value="Mur_ligase_C"/>
</dbReference>
<dbReference type="Gene3D" id="3.40.1390.10">
    <property type="entry name" value="MurE/MurF, N-terminal domain"/>
    <property type="match status" value="1"/>
</dbReference>
<evidence type="ECO:0000256" key="8">
    <source>
        <dbReference type="ARBA" id="ARBA00023306"/>
    </source>
</evidence>
<dbReference type="GO" id="GO:0047480">
    <property type="term" value="F:UDP-N-acetylmuramoyl-tripeptide-D-alanyl-D-alanine ligase activity"/>
    <property type="evidence" value="ECO:0007669"/>
    <property type="project" value="UniProtKB-UniRule"/>
</dbReference>
<evidence type="ECO:0000256" key="9">
    <source>
        <dbReference type="ARBA" id="ARBA00023316"/>
    </source>
</evidence>
<dbReference type="GO" id="GO:0051301">
    <property type="term" value="P:cell division"/>
    <property type="evidence" value="ECO:0007669"/>
    <property type="project" value="UniProtKB-KW"/>
</dbReference>
<dbReference type="GO" id="GO:0005737">
    <property type="term" value="C:cytoplasm"/>
    <property type="evidence" value="ECO:0007669"/>
    <property type="project" value="UniProtKB-SubCell"/>
</dbReference>
<dbReference type="EC" id="6.3.2.10" evidence="10 11"/>
<dbReference type="NCBIfam" id="TIGR01143">
    <property type="entry name" value="murF"/>
    <property type="match status" value="1"/>
</dbReference>
<keyword evidence="5 10" id="KW-0067">ATP-binding</keyword>
<dbReference type="HAMAP" id="MF_02019">
    <property type="entry name" value="MurF"/>
    <property type="match status" value="1"/>
</dbReference>
<comment type="subcellular location">
    <subcellularLocation>
        <location evidence="10 11">Cytoplasm</location>
    </subcellularLocation>
</comment>
<name>A0A484HJB6_9BACT</name>
<evidence type="ECO:0000259" key="14">
    <source>
        <dbReference type="Pfam" id="PF08245"/>
    </source>
</evidence>
<feature type="binding site" evidence="10">
    <location>
        <begin position="122"/>
        <end position="128"/>
    </location>
    <ligand>
        <name>ATP</name>
        <dbReference type="ChEBI" id="CHEBI:30616"/>
    </ligand>
</feature>
<dbReference type="Pfam" id="PF01225">
    <property type="entry name" value="Mur_ligase"/>
    <property type="match status" value="1"/>
</dbReference>
<accession>A0A484HJB6</accession>
<dbReference type="InterPro" id="IPR051046">
    <property type="entry name" value="MurCDEF_CellWall_CoF430Synth"/>
</dbReference>
<dbReference type="UniPathway" id="UPA00219"/>
<dbReference type="InterPro" id="IPR005863">
    <property type="entry name" value="UDP-N-AcMur_synth"/>
</dbReference>
<dbReference type="InterPro" id="IPR000713">
    <property type="entry name" value="Mur_ligase_N"/>
</dbReference>
<dbReference type="GO" id="GO:0008766">
    <property type="term" value="F:UDP-N-acetylmuramoylalanyl-D-glutamyl-2,6-diaminopimelate-D-alanyl-D-alanine ligase activity"/>
    <property type="evidence" value="ECO:0007669"/>
    <property type="project" value="RHEA"/>
</dbReference>
<evidence type="ECO:0000256" key="7">
    <source>
        <dbReference type="ARBA" id="ARBA00022984"/>
    </source>
</evidence>
<feature type="domain" description="Mur ligase N-terminal catalytic" evidence="12">
    <location>
        <begin position="30"/>
        <end position="91"/>
    </location>
</feature>
<comment type="function">
    <text evidence="10 11">Involved in cell wall formation. Catalyzes the final step in the synthesis of UDP-N-acetylmuramoyl-pentapeptide, the precursor of murein.</text>
</comment>
<dbReference type="GO" id="GO:0071555">
    <property type="term" value="P:cell wall organization"/>
    <property type="evidence" value="ECO:0007669"/>
    <property type="project" value="UniProtKB-KW"/>
</dbReference>
<dbReference type="InterPro" id="IPR036565">
    <property type="entry name" value="Mur-like_cat_sf"/>
</dbReference>
<dbReference type="AlphaFoldDB" id="A0A484HJB6"/>
<feature type="domain" description="Mur ligase C-terminal" evidence="13">
    <location>
        <begin position="328"/>
        <end position="453"/>
    </location>
</feature>
<dbReference type="GO" id="GO:0008360">
    <property type="term" value="P:regulation of cell shape"/>
    <property type="evidence" value="ECO:0007669"/>
    <property type="project" value="UniProtKB-KW"/>
</dbReference>
<evidence type="ECO:0000313" key="15">
    <source>
        <dbReference type="EMBL" id="VEN75282.1"/>
    </source>
</evidence>
<sequence length="477" mass="50064">MEQTPEWTLEEIIKGSRGERICGDLESVFAGVSIDSRSLRPDDLFVAVKGESHDGHAFLSRAEEKGARGFLIKEGGAKAPVLEKWRRKGLAAAAVSDTTRALGALGAFNLARSGASVVAVTGSNGKTTTRNMTAAIARRRFRTLATAGNMNNHIGLPLTLLKLSRRHEWAVLEMGMNHPGEIGYLAGLCRPAVGVITNTGPAHLEGVGSLEGVAHAKGELLENLQPGGWAVLNADDPRVDILAEKAGEKVLYFGLSKTAAVRAGSIKKKGSAFSFDLALPGESLRVRLNVPGRFMIANALAAAGAAHLMGISGEDIRTGLEDFRPEPGRMSVRKAGEISVVDDTYNANPASVAAAISALGELAGAGGKFFVLGDMMELGERAESMHREAGLAVAKAGAEGLCVSGRFAAAAAGGAREGGLDPGRIFRGTRDEIAAYIKKSLKPGDWVLVKGSRAAGMERVVEKLLETDPKKTDIKAD</sequence>
<keyword evidence="4 10" id="KW-0547">Nucleotide-binding</keyword>
<evidence type="ECO:0000259" key="13">
    <source>
        <dbReference type="Pfam" id="PF02875"/>
    </source>
</evidence>
<comment type="similarity">
    <text evidence="10">Belongs to the MurCDEF family. MurF subfamily.</text>
</comment>
<evidence type="ECO:0000256" key="10">
    <source>
        <dbReference type="HAMAP-Rule" id="MF_02019"/>
    </source>
</evidence>
<gene>
    <name evidence="10" type="primary">murF</name>
    <name evidence="15" type="ORF">EPICR_70124</name>
</gene>
<dbReference type="EMBL" id="CAACVI010000050">
    <property type="protein sequence ID" value="VEN75282.1"/>
    <property type="molecule type" value="Genomic_DNA"/>
</dbReference>
<dbReference type="PANTHER" id="PTHR43024">
    <property type="entry name" value="UDP-N-ACETYLMURAMOYL-TRIPEPTIDE--D-ALANYL-D-ALANINE LIGASE"/>
    <property type="match status" value="1"/>
</dbReference>
<dbReference type="GO" id="GO:0005524">
    <property type="term" value="F:ATP binding"/>
    <property type="evidence" value="ECO:0007669"/>
    <property type="project" value="UniProtKB-UniRule"/>
</dbReference>
<keyword evidence="7 10" id="KW-0573">Peptidoglycan synthesis</keyword>
<keyword evidence="8 10" id="KW-0131">Cell cycle</keyword>